<proteinExistence type="predicted"/>
<feature type="domain" description="Protein kinase" evidence="2">
    <location>
        <begin position="426"/>
        <end position="670"/>
    </location>
</feature>
<dbReference type="Pfam" id="PF14541">
    <property type="entry name" value="TAXi_C"/>
    <property type="match status" value="2"/>
</dbReference>
<dbReference type="InterPro" id="IPR000719">
    <property type="entry name" value="Prot_kinase_dom"/>
</dbReference>
<evidence type="ECO:0000313" key="4">
    <source>
        <dbReference type="Proteomes" id="UP000288805"/>
    </source>
</evidence>
<dbReference type="InterPro" id="IPR021109">
    <property type="entry name" value="Peptidase_aspartic_dom_sf"/>
</dbReference>
<gene>
    <name evidence="3" type="ORF">CK203_008645</name>
</gene>
<sequence>MASSIFYFLFFSSLLFVSSSNAQSSFRPHAFVVPISKDGSTLQYVTSINQMTPLVPFQLVYRLAQCLVAKASGYGNFFSASKLGCNNNTCGVLSDNTVTRTPSSDELVVDVKISICLSSSTTVDGIIFLGDGPYELLLNVDASQLLIYTPLISQSCVRETKINTVNPYTVMETSIYSAFTKAFISTTASMNITRVATVAPFNIYFNSKNVYRTQGGATIPTIEPLPCIKDVRIGCPNTPIRKLKSNTATRHFSLLEVWGSVRQSIDMDNALGTTTSIQTVLRAHDTWSDTWKRVPTPRTLIVIGGYQLEDNLIQFDLATSRLGVQLLSPLQPNHMLQLQLHIQLNLSKDLHIAGSSKNPINPRLPSVFRKSTSSAITEINMGMAKRRRDEDDDNYEWMIRRCFPFNFARRIFFHGGGLDNSDGLTWIRSHKLGQGSFASVYSAKLRSKSPVVFIDDNGGSCIMPSELAVKSAETSKASSLRREMEILGVLNSSSYVVRCYGDEITRSGDGKLYYNLLLEKCCGGSLGSRIRNSGGLDCRRMRAKIGDFGLPRKPIMTLQMRMMRDAVGNDNWEADLECEQFEGSDMRDLLRRIAYSPELPAFPSDISEQGGISWKVVFIGTLTRGGQPLCYCGTLFYQRMARDLSDEDSYQAKRRRKLGQGSMRAWSVLV</sequence>
<dbReference type="InterPro" id="IPR001461">
    <property type="entry name" value="Aspartic_peptidase_A1"/>
</dbReference>
<dbReference type="PANTHER" id="PTHR47965:SF22">
    <property type="entry name" value="EUKARYOTIC ASPARTYL PROTEASE FAMILY PROTEIN"/>
    <property type="match status" value="1"/>
</dbReference>
<dbReference type="PANTHER" id="PTHR47965">
    <property type="entry name" value="ASPARTYL PROTEASE-RELATED"/>
    <property type="match status" value="1"/>
</dbReference>
<dbReference type="Proteomes" id="UP000288805">
    <property type="component" value="Unassembled WGS sequence"/>
</dbReference>
<dbReference type="EMBL" id="QGNW01000009">
    <property type="protein sequence ID" value="RVX19101.1"/>
    <property type="molecule type" value="Genomic_DNA"/>
</dbReference>
<keyword evidence="1" id="KW-0732">Signal</keyword>
<dbReference type="SUPFAM" id="SSF56112">
    <property type="entry name" value="Protein kinase-like (PK-like)"/>
    <property type="match status" value="1"/>
</dbReference>
<evidence type="ECO:0000313" key="3">
    <source>
        <dbReference type="EMBL" id="RVX19101.1"/>
    </source>
</evidence>
<feature type="chain" id="PRO_5019154126" description="Protein kinase domain-containing protein" evidence="1">
    <location>
        <begin position="23"/>
        <end position="670"/>
    </location>
</feature>
<dbReference type="AlphaFoldDB" id="A0A438KD16"/>
<dbReference type="InterPro" id="IPR032799">
    <property type="entry name" value="TAXi_C"/>
</dbReference>
<dbReference type="InterPro" id="IPR011009">
    <property type="entry name" value="Kinase-like_dom_sf"/>
</dbReference>
<dbReference type="PROSITE" id="PS50011">
    <property type="entry name" value="PROTEIN_KINASE_DOM"/>
    <property type="match status" value="1"/>
</dbReference>
<dbReference type="GO" id="GO:0004672">
    <property type="term" value="F:protein kinase activity"/>
    <property type="evidence" value="ECO:0007669"/>
    <property type="project" value="InterPro"/>
</dbReference>
<dbReference type="SMART" id="SM00220">
    <property type="entry name" value="S_TKc"/>
    <property type="match status" value="1"/>
</dbReference>
<comment type="caution">
    <text evidence="3">The sequence shown here is derived from an EMBL/GenBank/DDBJ whole genome shotgun (WGS) entry which is preliminary data.</text>
</comment>
<organism evidence="3 4">
    <name type="scientific">Vitis vinifera</name>
    <name type="common">Grape</name>
    <dbReference type="NCBI Taxonomy" id="29760"/>
    <lineage>
        <taxon>Eukaryota</taxon>
        <taxon>Viridiplantae</taxon>
        <taxon>Streptophyta</taxon>
        <taxon>Embryophyta</taxon>
        <taxon>Tracheophyta</taxon>
        <taxon>Spermatophyta</taxon>
        <taxon>Magnoliopsida</taxon>
        <taxon>eudicotyledons</taxon>
        <taxon>Gunneridae</taxon>
        <taxon>Pentapetalae</taxon>
        <taxon>rosids</taxon>
        <taxon>Vitales</taxon>
        <taxon>Vitaceae</taxon>
        <taxon>Viteae</taxon>
        <taxon>Vitis</taxon>
    </lineage>
</organism>
<dbReference type="GO" id="GO:0006508">
    <property type="term" value="P:proteolysis"/>
    <property type="evidence" value="ECO:0007669"/>
    <property type="project" value="InterPro"/>
</dbReference>
<feature type="signal peptide" evidence="1">
    <location>
        <begin position="1"/>
        <end position="22"/>
    </location>
</feature>
<evidence type="ECO:0000256" key="1">
    <source>
        <dbReference type="SAM" id="SignalP"/>
    </source>
</evidence>
<dbReference type="SUPFAM" id="SSF50630">
    <property type="entry name" value="Acid proteases"/>
    <property type="match status" value="1"/>
</dbReference>
<dbReference type="Gene3D" id="1.10.510.10">
    <property type="entry name" value="Transferase(Phosphotransferase) domain 1"/>
    <property type="match status" value="1"/>
</dbReference>
<evidence type="ECO:0000259" key="2">
    <source>
        <dbReference type="PROSITE" id="PS50011"/>
    </source>
</evidence>
<name>A0A438KD16_VITVI</name>
<accession>A0A438KD16</accession>
<reference evidence="3 4" key="1">
    <citation type="journal article" date="2018" name="PLoS Genet.">
        <title>Population sequencing reveals clonal diversity and ancestral inbreeding in the grapevine cultivar Chardonnay.</title>
        <authorList>
            <person name="Roach M.J."/>
            <person name="Johnson D.L."/>
            <person name="Bohlmann J."/>
            <person name="van Vuuren H.J."/>
            <person name="Jones S.J."/>
            <person name="Pretorius I.S."/>
            <person name="Schmidt S.A."/>
            <person name="Borneman A.R."/>
        </authorList>
    </citation>
    <scope>NUCLEOTIDE SEQUENCE [LARGE SCALE GENOMIC DNA]</scope>
    <source>
        <strain evidence="4">cv. Chardonnay</strain>
        <tissue evidence="3">Leaf</tissue>
    </source>
</reference>
<protein>
    <recommendedName>
        <fullName evidence="2">Protein kinase domain-containing protein</fullName>
    </recommendedName>
</protein>
<dbReference type="GO" id="GO:0005524">
    <property type="term" value="F:ATP binding"/>
    <property type="evidence" value="ECO:0007669"/>
    <property type="project" value="InterPro"/>
</dbReference>
<dbReference type="GO" id="GO:0004190">
    <property type="term" value="F:aspartic-type endopeptidase activity"/>
    <property type="evidence" value="ECO:0007669"/>
    <property type="project" value="InterPro"/>
</dbReference>
<dbReference type="Gene3D" id="2.40.70.10">
    <property type="entry name" value="Acid Proteases"/>
    <property type="match status" value="2"/>
</dbReference>